<feature type="region of interest" description="Disordered" evidence="1">
    <location>
        <begin position="78"/>
        <end position="124"/>
    </location>
</feature>
<evidence type="ECO:0000313" key="3">
    <source>
        <dbReference type="EMBL" id="JAT62579.1"/>
    </source>
</evidence>
<dbReference type="Pfam" id="PF05678">
    <property type="entry name" value="VQ"/>
    <property type="match status" value="1"/>
</dbReference>
<reference evidence="3" key="1">
    <citation type="submission" date="2015-07" db="EMBL/GenBank/DDBJ databases">
        <title>Transcriptome Assembly of Anthurium amnicola.</title>
        <authorList>
            <person name="Suzuki J."/>
        </authorList>
    </citation>
    <scope>NUCLEOTIDE SEQUENCE</scope>
</reference>
<dbReference type="InterPro" id="IPR039610">
    <property type="entry name" value="VQ29"/>
</dbReference>
<protein>
    <recommendedName>
        <fullName evidence="2">VQ domain-containing protein</fullName>
    </recommendedName>
</protein>
<proteinExistence type="predicted"/>
<accession>A0A1D1Z6U4</accession>
<feature type="region of interest" description="Disordered" evidence="1">
    <location>
        <begin position="1"/>
        <end position="64"/>
    </location>
</feature>
<evidence type="ECO:0000256" key="1">
    <source>
        <dbReference type="SAM" id="MobiDB-lite"/>
    </source>
</evidence>
<dbReference type="InterPro" id="IPR008889">
    <property type="entry name" value="VQ"/>
</dbReference>
<organism evidence="3">
    <name type="scientific">Anthurium amnicola</name>
    <dbReference type="NCBI Taxonomy" id="1678845"/>
    <lineage>
        <taxon>Eukaryota</taxon>
        <taxon>Viridiplantae</taxon>
        <taxon>Streptophyta</taxon>
        <taxon>Embryophyta</taxon>
        <taxon>Tracheophyta</taxon>
        <taxon>Spermatophyta</taxon>
        <taxon>Magnoliopsida</taxon>
        <taxon>Liliopsida</taxon>
        <taxon>Araceae</taxon>
        <taxon>Pothoideae</taxon>
        <taxon>Potheae</taxon>
        <taxon>Anthurium</taxon>
    </lineage>
</organism>
<dbReference type="AlphaFoldDB" id="A0A1D1Z6U4"/>
<dbReference type="PANTHER" id="PTHR34794:SF1">
    <property type="entry name" value="OS10G0101800 PROTEIN"/>
    <property type="match status" value="1"/>
</dbReference>
<sequence>MVNTPLPPSQPATLQAAGAAYSGDRYGNTNASPPPPNTLHSIRKPPAKPWKRPAAGPPIPPKVYRVEPRGFRQLVQKLTGRPELAPRRLRDTAPVPLDVTPLRHAPPPRTIAVPPPPPPSTSEYARGFSTAEAAAAADAGYQSQAYTAGIPSPSMYSACLTWCNQPLLSPGSMASLGQSTVL</sequence>
<dbReference type="EMBL" id="GDJX01005357">
    <property type="protein sequence ID" value="JAT62579.1"/>
    <property type="molecule type" value="Transcribed_RNA"/>
</dbReference>
<evidence type="ECO:0000259" key="2">
    <source>
        <dbReference type="Pfam" id="PF05678"/>
    </source>
</evidence>
<feature type="compositionally biased region" description="Basic residues" evidence="1">
    <location>
        <begin position="41"/>
        <end position="51"/>
    </location>
</feature>
<gene>
    <name evidence="3" type="ORF">g.122803</name>
</gene>
<dbReference type="PANTHER" id="PTHR34794">
    <property type="entry name" value="EXPRESSED PROTEIN"/>
    <property type="match status" value="1"/>
</dbReference>
<feature type="compositionally biased region" description="Pro residues" evidence="1">
    <location>
        <begin position="104"/>
        <end position="120"/>
    </location>
</feature>
<feature type="domain" description="VQ" evidence="2">
    <location>
        <begin position="58"/>
        <end position="83"/>
    </location>
</feature>
<feature type="compositionally biased region" description="Pro residues" evidence="1">
    <location>
        <begin position="1"/>
        <end position="10"/>
    </location>
</feature>
<name>A0A1D1Z6U4_9ARAE</name>